<gene>
    <name evidence="2" type="ORF">SAMN05444371_3417</name>
</gene>
<accession>A0A1M6UQH8</accession>
<sequence length="211" mass="23857">MKIGESIVINLAQRYASAFGIMAVNNAINKAVVTREPNKYNVEMYDDIDTVFEETEFIYEVFRNNQTQVINKILKFGSMLLSDGDGTIYAPPLMIDFSREKNLIETSVSGGDGVVIERFGARPWNIDIKGILIDVENRNYPTEKIKELIDVFEHNDIITVVGQQFYEKNIDSIYIKSISINPIEGFTDTVHFSLTASSISSVSWTLLKPNE</sequence>
<dbReference type="STRING" id="216903.SAMN05444371_3417"/>
<dbReference type="Pfam" id="PF19512">
    <property type="entry name" value="DUF6046"/>
    <property type="match status" value="1"/>
</dbReference>
<proteinExistence type="predicted"/>
<dbReference type="AlphaFoldDB" id="A0A1M6UQH8"/>
<name>A0A1M6UQH8_9FLAO</name>
<reference evidence="3" key="1">
    <citation type="submission" date="2016-11" db="EMBL/GenBank/DDBJ databases">
        <authorList>
            <person name="Varghese N."/>
            <person name="Submissions S."/>
        </authorList>
    </citation>
    <scope>NUCLEOTIDE SEQUENCE [LARGE SCALE GENOMIC DNA]</scope>
    <source>
        <strain evidence="3">DSM 18016</strain>
    </source>
</reference>
<dbReference type="Proteomes" id="UP000184498">
    <property type="component" value="Unassembled WGS sequence"/>
</dbReference>
<dbReference type="InterPro" id="IPR046109">
    <property type="entry name" value="DUF6046"/>
</dbReference>
<organism evidence="2 3">
    <name type="scientific">Epilithonimonas mollis</name>
    <dbReference type="NCBI Taxonomy" id="216903"/>
    <lineage>
        <taxon>Bacteria</taxon>
        <taxon>Pseudomonadati</taxon>
        <taxon>Bacteroidota</taxon>
        <taxon>Flavobacteriia</taxon>
        <taxon>Flavobacteriales</taxon>
        <taxon>Weeksellaceae</taxon>
        <taxon>Chryseobacterium group</taxon>
        <taxon>Epilithonimonas</taxon>
    </lineage>
</organism>
<dbReference type="EMBL" id="FRAM01000006">
    <property type="protein sequence ID" value="SHK71421.1"/>
    <property type="molecule type" value="Genomic_DNA"/>
</dbReference>
<evidence type="ECO:0000313" key="2">
    <source>
        <dbReference type="EMBL" id="SHK71421.1"/>
    </source>
</evidence>
<dbReference type="OrthoDB" id="1342461at2"/>
<keyword evidence="3" id="KW-1185">Reference proteome</keyword>
<feature type="domain" description="DUF6046" evidence="1">
    <location>
        <begin position="90"/>
        <end position="206"/>
    </location>
</feature>
<dbReference type="RefSeq" id="WP_073000422.1">
    <property type="nucleotide sequence ID" value="NZ_FRAM01000006.1"/>
</dbReference>
<evidence type="ECO:0000259" key="1">
    <source>
        <dbReference type="Pfam" id="PF19512"/>
    </source>
</evidence>
<evidence type="ECO:0000313" key="3">
    <source>
        <dbReference type="Proteomes" id="UP000184498"/>
    </source>
</evidence>
<protein>
    <recommendedName>
        <fullName evidence="1">DUF6046 domain-containing protein</fullName>
    </recommendedName>
</protein>